<dbReference type="GO" id="GO:0051537">
    <property type="term" value="F:2 iron, 2 sulfur cluster binding"/>
    <property type="evidence" value="ECO:0007669"/>
    <property type="project" value="UniProtKB-KW"/>
</dbReference>
<name>A0A382HM81_9ZZZZ</name>
<keyword evidence="4" id="KW-0408">Iron</keyword>
<dbReference type="InterPro" id="IPR036922">
    <property type="entry name" value="Rieske_2Fe-2S_sf"/>
</dbReference>
<protein>
    <recommendedName>
        <fullName evidence="6">Rieske domain-containing protein</fullName>
    </recommendedName>
</protein>
<dbReference type="GO" id="GO:0046872">
    <property type="term" value="F:metal ion binding"/>
    <property type="evidence" value="ECO:0007669"/>
    <property type="project" value="UniProtKB-KW"/>
</dbReference>
<gene>
    <name evidence="7" type="ORF">METZ01_LOCUS241264</name>
</gene>
<feature type="domain" description="Rieske" evidence="6">
    <location>
        <begin position="13"/>
        <end position="118"/>
    </location>
</feature>
<dbReference type="CDD" id="cd03469">
    <property type="entry name" value="Rieske_RO_Alpha_N"/>
    <property type="match status" value="1"/>
</dbReference>
<keyword evidence="1" id="KW-0001">2Fe-2S</keyword>
<evidence type="ECO:0000256" key="5">
    <source>
        <dbReference type="ARBA" id="ARBA00023014"/>
    </source>
</evidence>
<evidence type="ECO:0000259" key="6">
    <source>
        <dbReference type="PROSITE" id="PS51296"/>
    </source>
</evidence>
<evidence type="ECO:0000256" key="1">
    <source>
        <dbReference type="ARBA" id="ARBA00022714"/>
    </source>
</evidence>
<evidence type="ECO:0000313" key="7">
    <source>
        <dbReference type="EMBL" id="SVB88410.1"/>
    </source>
</evidence>
<organism evidence="7">
    <name type="scientific">marine metagenome</name>
    <dbReference type="NCBI Taxonomy" id="408172"/>
    <lineage>
        <taxon>unclassified sequences</taxon>
        <taxon>metagenomes</taxon>
        <taxon>ecological metagenomes</taxon>
    </lineage>
</organism>
<dbReference type="PROSITE" id="PS51296">
    <property type="entry name" value="RIESKE"/>
    <property type="match status" value="1"/>
</dbReference>
<dbReference type="InterPro" id="IPR017941">
    <property type="entry name" value="Rieske_2Fe-2S"/>
</dbReference>
<proteinExistence type="predicted"/>
<dbReference type="SUPFAM" id="SSF50022">
    <property type="entry name" value="ISP domain"/>
    <property type="match status" value="1"/>
</dbReference>
<keyword evidence="5" id="KW-0411">Iron-sulfur</keyword>
<accession>A0A382HM81</accession>
<dbReference type="EMBL" id="UINC01062117">
    <property type="protein sequence ID" value="SVB88410.1"/>
    <property type="molecule type" value="Genomic_DNA"/>
</dbReference>
<evidence type="ECO:0000256" key="3">
    <source>
        <dbReference type="ARBA" id="ARBA00023002"/>
    </source>
</evidence>
<reference evidence="7" key="1">
    <citation type="submission" date="2018-05" db="EMBL/GenBank/DDBJ databases">
        <authorList>
            <person name="Lanie J.A."/>
            <person name="Ng W.-L."/>
            <person name="Kazmierczak K.M."/>
            <person name="Andrzejewski T.M."/>
            <person name="Davidsen T.M."/>
            <person name="Wayne K.J."/>
            <person name="Tettelin H."/>
            <person name="Glass J.I."/>
            <person name="Rusch D."/>
            <person name="Podicherti R."/>
            <person name="Tsui H.-C.T."/>
            <person name="Winkler M.E."/>
        </authorList>
    </citation>
    <scope>NUCLEOTIDE SEQUENCE</scope>
</reference>
<dbReference type="AlphaFoldDB" id="A0A382HM81"/>
<evidence type="ECO:0000256" key="4">
    <source>
        <dbReference type="ARBA" id="ARBA00023004"/>
    </source>
</evidence>
<sequence>MTTTLGRSFRPEWFPVVRSEEVGPRHIHRSQLLNQELAIWRDDDGRVNAWENRCPHRGTRLSVGVNTGKAIKCQYHGWRFASQGGQCSLIPAHPDMKPSARYCVNTFECIEKYGYVWVRLEKGGDKEPLLTLSDDSSLTTLRSIYTMASATRIRDWLMSDCESACKAESLSLEISLSQIHQRHSFCVEALAFNNQDNESITIVIYLHPLTDEETVIHSLVNVDIPHEIRLEELRRYNRLFRTIRNVIETDHVR</sequence>
<dbReference type="PANTHER" id="PTHR21266:SF60">
    <property type="entry name" value="3-KETOSTEROID-9-ALPHA-MONOOXYGENASE, OXYGENASE COMPONENT"/>
    <property type="match status" value="1"/>
</dbReference>
<dbReference type="InterPro" id="IPR050584">
    <property type="entry name" value="Cholesterol_7-desaturase"/>
</dbReference>
<evidence type="ECO:0000256" key="2">
    <source>
        <dbReference type="ARBA" id="ARBA00022723"/>
    </source>
</evidence>
<dbReference type="Gene3D" id="2.102.10.10">
    <property type="entry name" value="Rieske [2Fe-2S] iron-sulphur domain"/>
    <property type="match status" value="1"/>
</dbReference>
<dbReference type="PANTHER" id="PTHR21266">
    <property type="entry name" value="IRON-SULFUR DOMAIN CONTAINING PROTEIN"/>
    <property type="match status" value="1"/>
</dbReference>
<keyword evidence="3" id="KW-0560">Oxidoreductase</keyword>
<keyword evidence="2" id="KW-0479">Metal-binding</keyword>
<dbReference type="GO" id="GO:0016491">
    <property type="term" value="F:oxidoreductase activity"/>
    <property type="evidence" value="ECO:0007669"/>
    <property type="project" value="UniProtKB-KW"/>
</dbReference>
<dbReference type="Pfam" id="PF00355">
    <property type="entry name" value="Rieske"/>
    <property type="match status" value="1"/>
</dbReference>